<dbReference type="AlphaFoldDB" id="A0A829H9M8"/>
<evidence type="ECO:0000313" key="1">
    <source>
        <dbReference type="EMBL" id="EPC75296.1"/>
    </source>
</evidence>
<gene>
    <name evidence="1" type="ORF">Lpp41_03019</name>
</gene>
<organism evidence="1 2">
    <name type="scientific">Lacticaseibacillus paracasei subsp. paracasei Lpp41</name>
    <dbReference type="NCBI Taxonomy" id="1256208"/>
    <lineage>
        <taxon>Bacteria</taxon>
        <taxon>Bacillati</taxon>
        <taxon>Bacillota</taxon>
        <taxon>Bacilli</taxon>
        <taxon>Lactobacillales</taxon>
        <taxon>Lactobacillaceae</taxon>
        <taxon>Lacticaseibacillus</taxon>
    </lineage>
</organism>
<sequence length="53" mass="5944">MLKKLAPAIVKLTIPNNRDIPAAILLAAILDRFRHVGVADPLKRYEYGLDFPD</sequence>
<dbReference type="Proteomes" id="UP000014244">
    <property type="component" value="Unassembled WGS sequence"/>
</dbReference>
<name>A0A829H9M8_LACPA</name>
<dbReference type="EMBL" id="ANKE01000151">
    <property type="protein sequence ID" value="EPC75296.1"/>
    <property type="molecule type" value="Genomic_DNA"/>
</dbReference>
<protein>
    <submittedName>
        <fullName evidence="1">Uncharacterized protein</fullName>
    </submittedName>
</protein>
<evidence type="ECO:0000313" key="2">
    <source>
        <dbReference type="Proteomes" id="UP000014244"/>
    </source>
</evidence>
<comment type="caution">
    <text evidence="1">The sequence shown here is derived from an EMBL/GenBank/DDBJ whole genome shotgun (WGS) entry which is preliminary data.</text>
</comment>
<accession>A0A829H9M8</accession>
<proteinExistence type="predicted"/>
<reference evidence="1 2" key="1">
    <citation type="journal article" date="2013" name="PLoS ONE">
        <title>Lactobacillus paracasei comparative genomics: towards species pan-genome definition and exploitation of diversity.</title>
        <authorList>
            <person name="Smokvina T."/>
            <person name="Wels M."/>
            <person name="Polka J."/>
            <person name="Chervaux C."/>
            <person name="Brisse S."/>
            <person name="Boekhorst J."/>
            <person name="van Hylckama Vlieg J.E."/>
            <person name="Siezen R.J."/>
        </authorList>
    </citation>
    <scope>NUCLEOTIDE SEQUENCE [LARGE SCALE GENOMIC DNA]</scope>
    <source>
        <strain evidence="1 2">Lpp41</strain>
    </source>
</reference>